<gene>
    <name evidence="2" type="ORF">KPL37_07205</name>
</gene>
<feature type="transmembrane region" description="Helical" evidence="1">
    <location>
        <begin position="151"/>
        <end position="174"/>
    </location>
</feature>
<keyword evidence="1" id="KW-0472">Membrane</keyword>
<reference evidence="2 3" key="1">
    <citation type="submission" date="2021-06" db="EMBL/GenBank/DDBJ databases">
        <title>Clostridia strains as spoilage organisms.</title>
        <authorList>
            <person name="Wambui J."/>
            <person name="Stephan R."/>
            <person name="Stevens M.J.A."/>
        </authorList>
    </citation>
    <scope>NUCLEOTIDE SEQUENCE [LARGE SCALE GENOMIC DNA]</scope>
    <source>
        <strain evidence="2 3">DSM 14204</strain>
    </source>
</reference>
<dbReference type="InterPro" id="IPR010540">
    <property type="entry name" value="CmpB_TMEM229"/>
</dbReference>
<feature type="transmembrane region" description="Helical" evidence="1">
    <location>
        <begin position="44"/>
        <end position="65"/>
    </location>
</feature>
<organism evidence="2 3">
    <name type="scientific">Clostridium frigoris</name>
    <dbReference type="NCBI Taxonomy" id="205327"/>
    <lineage>
        <taxon>Bacteria</taxon>
        <taxon>Bacillati</taxon>
        <taxon>Bacillota</taxon>
        <taxon>Clostridia</taxon>
        <taxon>Eubacteriales</taxon>
        <taxon>Clostridiaceae</taxon>
        <taxon>Clostridium</taxon>
    </lineage>
</organism>
<protein>
    <submittedName>
        <fullName evidence="2">ABC transporter permease</fullName>
    </submittedName>
</protein>
<keyword evidence="1" id="KW-0812">Transmembrane</keyword>
<keyword evidence="1" id="KW-1133">Transmembrane helix</keyword>
<proteinExistence type="predicted"/>
<feature type="transmembrane region" description="Helical" evidence="1">
    <location>
        <begin position="12"/>
        <end position="32"/>
    </location>
</feature>
<dbReference type="Pfam" id="PF06541">
    <property type="entry name" value="ABC_trans_CmpB"/>
    <property type="match status" value="1"/>
</dbReference>
<comment type="caution">
    <text evidence="2">The sequence shown here is derived from an EMBL/GenBank/DDBJ whole genome shotgun (WGS) entry which is preliminary data.</text>
</comment>
<evidence type="ECO:0000313" key="2">
    <source>
        <dbReference type="EMBL" id="MBU3159543.1"/>
    </source>
</evidence>
<dbReference type="RefSeq" id="WP_216147215.1">
    <property type="nucleotide sequence ID" value="NZ_JAHLDV010000010.1"/>
</dbReference>
<accession>A0ABS6BRI9</accession>
<feature type="transmembrane region" description="Helical" evidence="1">
    <location>
        <begin position="71"/>
        <end position="95"/>
    </location>
</feature>
<keyword evidence="3" id="KW-1185">Reference proteome</keyword>
<dbReference type="Proteomes" id="UP000776252">
    <property type="component" value="Unassembled WGS sequence"/>
</dbReference>
<dbReference type="EMBL" id="JAHLDV010000010">
    <property type="protein sequence ID" value="MBU3159543.1"/>
    <property type="molecule type" value="Genomic_DNA"/>
</dbReference>
<feature type="transmembrane region" description="Helical" evidence="1">
    <location>
        <begin position="116"/>
        <end position="139"/>
    </location>
</feature>
<evidence type="ECO:0000256" key="1">
    <source>
        <dbReference type="SAM" id="Phobius"/>
    </source>
</evidence>
<evidence type="ECO:0000313" key="3">
    <source>
        <dbReference type="Proteomes" id="UP000776252"/>
    </source>
</evidence>
<sequence length="286" mass="33310">MINITLLNFNVFSLFCYFIIYSFMGWCLETVYATIRKKEFVNRGFLTGPFCPIYGFAILSIIVLLKPIENNYIFLFLGSIFLTSIIEYITGYVLETAFDSTWWDYSDEPHNLHGRICLKFSILWGFISILILKVLHPYIEHIVGLIPKNPGIFLFYITLLYFILDFIITILTILKLKSLLTQLITAYSELTEKFLDFKSNLGNTKNIPELRIKLDQLIALSETKMSKEKSNIGNIVKEVKIKYDSLFIKKYPEYSRLIKAFPDLKFKGLDAILKNVKNIIHKDKKS</sequence>
<name>A0ABS6BRI9_9CLOT</name>